<feature type="compositionally biased region" description="Acidic residues" evidence="1">
    <location>
        <begin position="267"/>
        <end position="279"/>
    </location>
</feature>
<name>A0A067JKH9_JATCU</name>
<reference evidence="2 3" key="1">
    <citation type="journal article" date="2014" name="PLoS ONE">
        <title>Global Analysis of Gene Expression Profiles in Physic Nut (Jatropha curcas L.) Seedlings Exposed to Salt Stress.</title>
        <authorList>
            <person name="Zhang L."/>
            <person name="Zhang C."/>
            <person name="Wu P."/>
            <person name="Chen Y."/>
            <person name="Li M."/>
            <person name="Jiang H."/>
            <person name="Wu G."/>
        </authorList>
    </citation>
    <scope>NUCLEOTIDE SEQUENCE [LARGE SCALE GENOMIC DNA]</scope>
    <source>
        <strain evidence="3">cv. GZQX0401</strain>
        <tissue evidence="2">Young leaves</tissue>
    </source>
</reference>
<feature type="compositionally biased region" description="Basic residues" evidence="1">
    <location>
        <begin position="247"/>
        <end position="263"/>
    </location>
</feature>
<evidence type="ECO:0000256" key="1">
    <source>
        <dbReference type="SAM" id="MobiDB-lite"/>
    </source>
</evidence>
<evidence type="ECO:0000313" key="2">
    <source>
        <dbReference type="EMBL" id="KDP24392.1"/>
    </source>
</evidence>
<gene>
    <name evidence="2" type="ORF">JCGZ_26598</name>
</gene>
<dbReference type="EMBL" id="KK915123">
    <property type="protein sequence ID" value="KDP24392.1"/>
    <property type="molecule type" value="Genomic_DNA"/>
</dbReference>
<proteinExistence type="predicted"/>
<accession>A0A067JKH9</accession>
<protein>
    <submittedName>
        <fullName evidence="2">Uncharacterized protein</fullName>
    </submittedName>
</protein>
<organism evidence="2 3">
    <name type="scientific">Jatropha curcas</name>
    <name type="common">Barbados nut</name>
    <dbReference type="NCBI Taxonomy" id="180498"/>
    <lineage>
        <taxon>Eukaryota</taxon>
        <taxon>Viridiplantae</taxon>
        <taxon>Streptophyta</taxon>
        <taxon>Embryophyta</taxon>
        <taxon>Tracheophyta</taxon>
        <taxon>Spermatophyta</taxon>
        <taxon>Magnoliopsida</taxon>
        <taxon>eudicotyledons</taxon>
        <taxon>Gunneridae</taxon>
        <taxon>Pentapetalae</taxon>
        <taxon>rosids</taxon>
        <taxon>fabids</taxon>
        <taxon>Malpighiales</taxon>
        <taxon>Euphorbiaceae</taxon>
        <taxon>Crotonoideae</taxon>
        <taxon>Jatropheae</taxon>
        <taxon>Jatropha</taxon>
    </lineage>
</organism>
<sequence length="285" mass="31903">MTSRLSRGNTPLAIGWGKCENSCSRPSIVVQHEVFSCYLGLRQLPNDLSWDQIERYPWGDIADFFNFDQAAIVYQHICLLLPGLFYDMYYLGERDIAAARRGSAATDHLTAFVPGTYAVFTGTQLLVHIPPPTEFDPFVEAGELAQRQRDKHMRIGFEPRAPDTAVAAGTPKHRPGALLSFILDCTETHLASSYRMSPPGCTHVSICDYNKVCQLYEAATSSQRWRGSRMNIYLKRVNMAPPSGRGRGMKCGKRAGGRARRRPMIIEETEEFSSEDAEETPSNMS</sequence>
<dbReference type="AlphaFoldDB" id="A0A067JKH9"/>
<feature type="region of interest" description="Disordered" evidence="1">
    <location>
        <begin position="243"/>
        <end position="285"/>
    </location>
</feature>
<dbReference type="Proteomes" id="UP000027138">
    <property type="component" value="Unassembled WGS sequence"/>
</dbReference>
<evidence type="ECO:0000313" key="3">
    <source>
        <dbReference type="Proteomes" id="UP000027138"/>
    </source>
</evidence>
<keyword evidence="3" id="KW-1185">Reference proteome</keyword>